<name>A0A318TJ57_9HYPH</name>
<dbReference type="InterPro" id="IPR021770">
    <property type="entry name" value="DUF3335"/>
</dbReference>
<evidence type="ECO:0000259" key="4">
    <source>
        <dbReference type="PROSITE" id="PS51186"/>
    </source>
</evidence>
<proteinExistence type="predicted"/>
<comment type="caution">
    <text evidence="5">The sequence shown here is derived from an EMBL/GenBank/DDBJ whole genome shotgun (WGS) entry which is preliminary data.</text>
</comment>
<keyword evidence="1" id="KW-0808">Transferase</keyword>
<feature type="region of interest" description="Disordered" evidence="3">
    <location>
        <begin position="412"/>
        <end position="440"/>
    </location>
</feature>
<dbReference type="Pfam" id="PF11814">
    <property type="entry name" value="DUF3335"/>
    <property type="match status" value="1"/>
</dbReference>
<gene>
    <name evidence="5" type="ORF">C7477_10425</name>
</gene>
<dbReference type="InterPro" id="IPR050832">
    <property type="entry name" value="Bact_Acetyltransf"/>
</dbReference>
<dbReference type="InterPro" id="IPR016181">
    <property type="entry name" value="Acyl_CoA_acyltransferase"/>
</dbReference>
<keyword evidence="6" id="KW-1185">Reference proteome</keyword>
<dbReference type="PANTHER" id="PTHR43877">
    <property type="entry name" value="AMINOALKYLPHOSPHONATE N-ACETYLTRANSFERASE-RELATED-RELATED"/>
    <property type="match status" value="1"/>
</dbReference>
<evidence type="ECO:0000313" key="5">
    <source>
        <dbReference type="EMBL" id="PYE89190.1"/>
    </source>
</evidence>
<evidence type="ECO:0000256" key="1">
    <source>
        <dbReference type="ARBA" id="ARBA00022679"/>
    </source>
</evidence>
<feature type="compositionally biased region" description="Basic and acidic residues" evidence="3">
    <location>
        <begin position="419"/>
        <end position="440"/>
    </location>
</feature>
<dbReference type="Gene3D" id="3.90.70.10">
    <property type="entry name" value="Cysteine proteinases"/>
    <property type="match status" value="1"/>
</dbReference>
<dbReference type="SUPFAM" id="SSF55729">
    <property type="entry name" value="Acyl-CoA N-acyltransferases (Nat)"/>
    <property type="match status" value="1"/>
</dbReference>
<dbReference type="Gene3D" id="3.40.630.30">
    <property type="match status" value="1"/>
</dbReference>
<reference evidence="5 6" key="1">
    <citation type="submission" date="2018-06" db="EMBL/GenBank/DDBJ databases">
        <title>Genomic Encyclopedia of Type Strains, Phase III (KMG-III): the genomes of soil and plant-associated and newly described type strains.</title>
        <authorList>
            <person name="Whitman W."/>
        </authorList>
    </citation>
    <scope>NUCLEOTIDE SEQUENCE [LARGE SCALE GENOMIC DNA]</scope>
    <source>
        <strain evidence="5 6">ORS 1419</strain>
    </source>
</reference>
<keyword evidence="5" id="KW-0687">Ribonucleoprotein</keyword>
<dbReference type="AlphaFoldDB" id="A0A318TJ57"/>
<evidence type="ECO:0000256" key="3">
    <source>
        <dbReference type="SAM" id="MobiDB-lite"/>
    </source>
</evidence>
<dbReference type="PANTHER" id="PTHR43877:SF2">
    <property type="entry name" value="AMINOALKYLPHOSPHONATE N-ACETYLTRANSFERASE-RELATED"/>
    <property type="match status" value="1"/>
</dbReference>
<dbReference type="GO" id="GO:0005840">
    <property type="term" value="C:ribosome"/>
    <property type="evidence" value="ECO:0007669"/>
    <property type="project" value="UniProtKB-KW"/>
</dbReference>
<dbReference type="Pfam" id="PF00583">
    <property type="entry name" value="Acetyltransf_1"/>
    <property type="match status" value="1"/>
</dbReference>
<dbReference type="EMBL" id="QJTF01000004">
    <property type="protein sequence ID" value="PYE89190.1"/>
    <property type="molecule type" value="Genomic_DNA"/>
</dbReference>
<keyword evidence="5" id="KW-0689">Ribosomal protein</keyword>
<dbReference type="PROSITE" id="PS51186">
    <property type="entry name" value="GNAT"/>
    <property type="match status" value="1"/>
</dbReference>
<accession>A0A318TJ57</accession>
<dbReference type="OrthoDB" id="9803233at2"/>
<dbReference type="GO" id="GO:0016747">
    <property type="term" value="F:acyltransferase activity, transferring groups other than amino-acyl groups"/>
    <property type="evidence" value="ECO:0007669"/>
    <property type="project" value="InterPro"/>
</dbReference>
<sequence>MTGAATRKATPDDIEALLRIEERCFTGDRISRRSFRVLIPRPTAETIVAEENGRLIGYAMILFRKGTALARLYSLAVDPEAKSRGIGALLLEAAEQAAFDHDRLLLRLEVREDNARAIALYRRKGYRPLGRCLDYYTDHTDALRFEKTLRGDTPLSASVPYYEQTTDFTCGAACLMMALAAHLPSVKLDPVLEIRLWREATTVYMQSGLGGCEPFGLAVAAHEHGLKSSVAVSTGDILFLESVRDPEKRMVMELAQTDFRRRAKAYGIGVSQRGFTMQDLRSTLERGACAIVLVSGYHMFGKKVPHWVLAHGDDGRHIKIHDPWVEDEVGETVADAANVPVPYDIFDRMARFGKSGLRAAVFLEHDPDKVADFSHKILRRQKHDPDKVADFSDKIMRRQKHDHDKVADFSGKIMRRQKHDPDKVADFSDKIMRRQKEKRT</sequence>
<dbReference type="CDD" id="cd04301">
    <property type="entry name" value="NAT_SF"/>
    <property type="match status" value="1"/>
</dbReference>
<protein>
    <submittedName>
        <fullName evidence="5">Ribosomal protein S18 acetylase RimI-like enzyme</fullName>
    </submittedName>
</protein>
<dbReference type="InterPro" id="IPR000182">
    <property type="entry name" value="GNAT_dom"/>
</dbReference>
<organism evidence="5 6">
    <name type="scientific">Phyllobacterium leguminum</name>
    <dbReference type="NCBI Taxonomy" id="314237"/>
    <lineage>
        <taxon>Bacteria</taxon>
        <taxon>Pseudomonadati</taxon>
        <taxon>Pseudomonadota</taxon>
        <taxon>Alphaproteobacteria</taxon>
        <taxon>Hyphomicrobiales</taxon>
        <taxon>Phyllobacteriaceae</taxon>
        <taxon>Phyllobacterium</taxon>
    </lineage>
</organism>
<evidence type="ECO:0000313" key="6">
    <source>
        <dbReference type="Proteomes" id="UP000247454"/>
    </source>
</evidence>
<feature type="domain" description="N-acetyltransferase" evidence="4">
    <location>
        <begin position="4"/>
        <end position="150"/>
    </location>
</feature>
<keyword evidence="2" id="KW-0012">Acyltransferase</keyword>
<evidence type="ECO:0000256" key="2">
    <source>
        <dbReference type="ARBA" id="ARBA00023315"/>
    </source>
</evidence>
<dbReference type="Proteomes" id="UP000247454">
    <property type="component" value="Unassembled WGS sequence"/>
</dbReference>